<dbReference type="InterPro" id="IPR051692">
    <property type="entry name" value="OMP-like"/>
</dbReference>
<evidence type="ECO:0000256" key="4">
    <source>
        <dbReference type="ARBA" id="ARBA00038306"/>
    </source>
</evidence>
<protein>
    <submittedName>
        <fullName evidence="7">Outer membrane protein</fullName>
    </submittedName>
</protein>
<evidence type="ECO:0000313" key="7">
    <source>
        <dbReference type="EMBL" id="MFD0944859.1"/>
    </source>
</evidence>
<comment type="similarity">
    <text evidence="4">Belongs to the Omp25/RopB family.</text>
</comment>
<evidence type="ECO:0000259" key="6">
    <source>
        <dbReference type="Pfam" id="PF13505"/>
    </source>
</evidence>
<dbReference type="PANTHER" id="PTHR34001:SF3">
    <property type="entry name" value="BLL7405 PROTEIN"/>
    <property type="match status" value="1"/>
</dbReference>
<evidence type="ECO:0000256" key="3">
    <source>
        <dbReference type="ARBA" id="ARBA00023136"/>
    </source>
</evidence>
<dbReference type="Gene3D" id="2.40.160.20">
    <property type="match status" value="1"/>
</dbReference>
<accession>A0ABW3H6E4</accession>
<proteinExistence type="inferred from homology"/>
<dbReference type="EMBL" id="JBHTJG010000001">
    <property type="protein sequence ID" value="MFD0944859.1"/>
    <property type="molecule type" value="Genomic_DNA"/>
</dbReference>
<comment type="subcellular location">
    <subcellularLocation>
        <location evidence="1">Membrane</location>
    </subcellularLocation>
</comment>
<feature type="chain" id="PRO_5046636290" evidence="5">
    <location>
        <begin position="22"/>
        <end position="201"/>
    </location>
</feature>
<keyword evidence="2 5" id="KW-0732">Signal</keyword>
<dbReference type="InterPro" id="IPR027385">
    <property type="entry name" value="Beta-barrel_OMP"/>
</dbReference>
<keyword evidence="8" id="KW-1185">Reference proteome</keyword>
<feature type="domain" description="Outer membrane protein beta-barrel" evidence="6">
    <location>
        <begin position="8"/>
        <end position="201"/>
    </location>
</feature>
<dbReference type="SUPFAM" id="SSF56925">
    <property type="entry name" value="OMPA-like"/>
    <property type="match status" value="1"/>
</dbReference>
<name>A0ABW3H6E4_9SPHN</name>
<dbReference type="PANTHER" id="PTHR34001">
    <property type="entry name" value="BLL7405 PROTEIN"/>
    <property type="match status" value="1"/>
</dbReference>
<sequence length="201" mass="20785">MRIAILAASAAAIAFAAPAHAQDGDKSFTGPRVEGVAGWDRLDDGGTAGVAASDGFTYGVQLGYDYDLGKAVIGVEGEVADSTNKETASGVLAAGDTLSVKAGRDLYAGVRVGFKAGGSTLIYAKGGYTNARINTLYTAPATSVSAKDDLDGWRLGAGVERQISGNVYVKGEYRYSNYDKLSGYAVDIDRHQVVAGVGVRF</sequence>
<feature type="signal peptide" evidence="5">
    <location>
        <begin position="1"/>
        <end position="21"/>
    </location>
</feature>
<organism evidence="7 8">
    <name type="scientific">Sphingomonas canadensis</name>
    <dbReference type="NCBI Taxonomy" id="1219257"/>
    <lineage>
        <taxon>Bacteria</taxon>
        <taxon>Pseudomonadati</taxon>
        <taxon>Pseudomonadota</taxon>
        <taxon>Alphaproteobacteria</taxon>
        <taxon>Sphingomonadales</taxon>
        <taxon>Sphingomonadaceae</taxon>
        <taxon>Sphingomonas</taxon>
    </lineage>
</organism>
<evidence type="ECO:0000256" key="2">
    <source>
        <dbReference type="ARBA" id="ARBA00022729"/>
    </source>
</evidence>
<evidence type="ECO:0000313" key="8">
    <source>
        <dbReference type="Proteomes" id="UP001596977"/>
    </source>
</evidence>
<evidence type="ECO:0000256" key="5">
    <source>
        <dbReference type="SAM" id="SignalP"/>
    </source>
</evidence>
<dbReference type="Pfam" id="PF13505">
    <property type="entry name" value="OMP_b-brl"/>
    <property type="match status" value="1"/>
</dbReference>
<dbReference type="Proteomes" id="UP001596977">
    <property type="component" value="Unassembled WGS sequence"/>
</dbReference>
<comment type="caution">
    <text evidence="7">The sequence shown here is derived from an EMBL/GenBank/DDBJ whole genome shotgun (WGS) entry which is preliminary data.</text>
</comment>
<dbReference type="InterPro" id="IPR011250">
    <property type="entry name" value="OMP/PagP_B-barrel"/>
</dbReference>
<reference evidence="8" key="1">
    <citation type="journal article" date="2019" name="Int. J. Syst. Evol. Microbiol.">
        <title>The Global Catalogue of Microorganisms (GCM) 10K type strain sequencing project: providing services to taxonomists for standard genome sequencing and annotation.</title>
        <authorList>
            <consortium name="The Broad Institute Genomics Platform"/>
            <consortium name="The Broad Institute Genome Sequencing Center for Infectious Disease"/>
            <person name="Wu L."/>
            <person name="Ma J."/>
        </authorList>
    </citation>
    <scope>NUCLEOTIDE SEQUENCE [LARGE SCALE GENOMIC DNA]</scope>
    <source>
        <strain evidence="8">CCUG 62982</strain>
    </source>
</reference>
<gene>
    <name evidence="7" type="ORF">ACFQ1E_00750</name>
</gene>
<keyword evidence="3" id="KW-0472">Membrane</keyword>
<evidence type="ECO:0000256" key="1">
    <source>
        <dbReference type="ARBA" id="ARBA00004370"/>
    </source>
</evidence>
<dbReference type="RefSeq" id="WP_264942861.1">
    <property type="nucleotide sequence ID" value="NZ_JAPDRA010000001.1"/>
</dbReference>